<dbReference type="SUPFAM" id="SSF55874">
    <property type="entry name" value="ATPase domain of HSP90 chaperone/DNA topoisomerase II/histidine kinase"/>
    <property type="match status" value="1"/>
</dbReference>
<evidence type="ECO:0000256" key="4">
    <source>
        <dbReference type="ARBA" id="ARBA00022679"/>
    </source>
</evidence>
<dbReference type="EMBL" id="JAOYOD010000001">
    <property type="protein sequence ID" value="MCV9389024.1"/>
    <property type="molecule type" value="Genomic_DNA"/>
</dbReference>
<dbReference type="RefSeq" id="WP_264139925.1">
    <property type="nucleotide sequence ID" value="NZ_JAOYOD010000001.1"/>
</dbReference>
<feature type="domain" description="Histidine kinase" evidence="9">
    <location>
        <begin position="217"/>
        <end position="420"/>
    </location>
</feature>
<dbReference type="Gene3D" id="1.10.287.130">
    <property type="match status" value="1"/>
</dbReference>
<keyword evidence="8" id="KW-0472">Membrane</keyword>
<reference evidence="10 11" key="1">
    <citation type="submission" date="2022-10" db="EMBL/GenBank/DDBJ databases">
        <title>Comparative genomics and taxonomic characterization of three novel marine species of genus Reichenbachiella exhibiting antioxidant and polysaccharide degradation activities.</title>
        <authorList>
            <person name="Muhammad N."/>
            <person name="Lee Y.-J."/>
            <person name="Ko J."/>
            <person name="Kim S.-G."/>
        </authorList>
    </citation>
    <scope>NUCLEOTIDE SEQUENCE [LARGE SCALE GENOMIC DNA]</scope>
    <source>
        <strain evidence="10 11">ABR2-5</strain>
    </source>
</reference>
<dbReference type="EC" id="2.7.13.3" evidence="2"/>
<name>A0ABT3CZM5_9BACT</name>
<proteinExistence type="predicted"/>
<dbReference type="InterPro" id="IPR036890">
    <property type="entry name" value="HATPase_C_sf"/>
</dbReference>
<evidence type="ECO:0000256" key="3">
    <source>
        <dbReference type="ARBA" id="ARBA00022553"/>
    </source>
</evidence>
<dbReference type="PANTHER" id="PTHR45436">
    <property type="entry name" value="SENSOR HISTIDINE KINASE YKOH"/>
    <property type="match status" value="1"/>
</dbReference>
<dbReference type="InterPro" id="IPR036097">
    <property type="entry name" value="HisK_dim/P_sf"/>
</dbReference>
<comment type="catalytic activity">
    <reaction evidence="1">
        <text>ATP + protein L-histidine = ADP + protein N-phospho-L-histidine.</text>
        <dbReference type="EC" id="2.7.13.3"/>
    </reaction>
</comment>
<keyword evidence="11" id="KW-1185">Reference proteome</keyword>
<dbReference type="Pfam" id="PF02518">
    <property type="entry name" value="HATPase_c"/>
    <property type="match status" value="1"/>
</dbReference>
<keyword evidence="6 10" id="KW-0418">Kinase</keyword>
<gene>
    <name evidence="10" type="ORF">N7U62_20285</name>
</gene>
<dbReference type="Proteomes" id="UP001300692">
    <property type="component" value="Unassembled WGS sequence"/>
</dbReference>
<sequence>MKLSQKFILAYFILCVIVISSGGIFYYFTFTQLVDRETDYELNNQVRQLSSLIQKGIPYDSLIDEHINIQLIKDTADIQESREYLDTIAYHRPFRAVTHHRKIKQVKPINNNWYRFELYESMIEQEDTFDTTFQATLTLFVFLAVLSLIAGFFISRYLLGPFNQSLVKIKNFNLEKGVPVEAIPSSTFEFKKLNEFLTQMSKKAIADYKNLKEFSGDIAHEIRTPMAIASGKLDLLMQHQSLSEEQMEWIVDAQKALGKVSRIQQSLVILSRIENNEFNKLERLRIDTLIERICEEKEDLFEMRGISIEKSLEPTETENDPTLVEIMLNNLIQNAIKHNLKEGGSISIQLSHNQLKITNPGLAPKGKTEELLQRFRKESTTNDSIGLGLSIVQKICEVSDYTINYRFDDKNSLHQISISL</sequence>
<evidence type="ECO:0000256" key="1">
    <source>
        <dbReference type="ARBA" id="ARBA00000085"/>
    </source>
</evidence>
<evidence type="ECO:0000256" key="7">
    <source>
        <dbReference type="ARBA" id="ARBA00022989"/>
    </source>
</evidence>
<feature type="transmembrane region" description="Helical" evidence="8">
    <location>
        <begin position="7"/>
        <end position="28"/>
    </location>
</feature>
<keyword evidence="3" id="KW-0597">Phosphoprotein</keyword>
<dbReference type="InterPro" id="IPR005467">
    <property type="entry name" value="His_kinase_dom"/>
</dbReference>
<accession>A0ABT3CZM5</accession>
<keyword evidence="5 8" id="KW-0812">Transmembrane</keyword>
<comment type="caution">
    <text evidence="10">The sequence shown here is derived from an EMBL/GenBank/DDBJ whole genome shotgun (WGS) entry which is preliminary data.</text>
</comment>
<dbReference type="Gene3D" id="3.30.565.10">
    <property type="entry name" value="Histidine kinase-like ATPase, C-terminal domain"/>
    <property type="match status" value="1"/>
</dbReference>
<dbReference type="InterPro" id="IPR003594">
    <property type="entry name" value="HATPase_dom"/>
</dbReference>
<feature type="transmembrane region" description="Helical" evidence="8">
    <location>
        <begin position="137"/>
        <end position="159"/>
    </location>
</feature>
<keyword evidence="4" id="KW-0808">Transferase</keyword>
<dbReference type="PROSITE" id="PS50109">
    <property type="entry name" value="HIS_KIN"/>
    <property type="match status" value="1"/>
</dbReference>
<dbReference type="GO" id="GO:0016301">
    <property type="term" value="F:kinase activity"/>
    <property type="evidence" value="ECO:0007669"/>
    <property type="project" value="UniProtKB-KW"/>
</dbReference>
<evidence type="ECO:0000256" key="2">
    <source>
        <dbReference type="ARBA" id="ARBA00012438"/>
    </source>
</evidence>
<evidence type="ECO:0000313" key="11">
    <source>
        <dbReference type="Proteomes" id="UP001300692"/>
    </source>
</evidence>
<evidence type="ECO:0000256" key="8">
    <source>
        <dbReference type="SAM" id="Phobius"/>
    </source>
</evidence>
<evidence type="ECO:0000256" key="6">
    <source>
        <dbReference type="ARBA" id="ARBA00022777"/>
    </source>
</evidence>
<dbReference type="SMART" id="SM00388">
    <property type="entry name" value="HisKA"/>
    <property type="match status" value="1"/>
</dbReference>
<dbReference type="InterPro" id="IPR050428">
    <property type="entry name" value="TCS_sensor_his_kinase"/>
</dbReference>
<dbReference type="InterPro" id="IPR003661">
    <property type="entry name" value="HisK_dim/P_dom"/>
</dbReference>
<evidence type="ECO:0000313" key="10">
    <source>
        <dbReference type="EMBL" id="MCV9389024.1"/>
    </source>
</evidence>
<organism evidence="10 11">
    <name type="scientific">Reichenbachiella ulvae</name>
    <dbReference type="NCBI Taxonomy" id="2980104"/>
    <lineage>
        <taxon>Bacteria</taxon>
        <taxon>Pseudomonadati</taxon>
        <taxon>Bacteroidota</taxon>
        <taxon>Cytophagia</taxon>
        <taxon>Cytophagales</taxon>
        <taxon>Reichenbachiellaceae</taxon>
        <taxon>Reichenbachiella</taxon>
    </lineage>
</organism>
<evidence type="ECO:0000256" key="5">
    <source>
        <dbReference type="ARBA" id="ARBA00022692"/>
    </source>
</evidence>
<keyword evidence="7 8" id="KW-1133">Transmembrane helix</keyword>
<dbReference type="PANTHER" id="PTHR45436:SF5">
    <property type="entry name" value="SENSOR HISTIDINE KINASE TRCS"/>
    <property type="match status" value="1"/>
</dbReference>
<dbReference type="CDD" id="cd00082">
    <property type="entry name" value="HisKA"/>
    <property type="match status" value="1"/>
</dbReference>
<dbReference type="SUPFAM" id="SSF47384">
    <property type="entry name" value="Homodimeric domain of signal transducing histidine kinase"/>
    <property type="match status" value="1"/>
</dbReference>
<protein>
    <recommendedName>
        <fullName evidence="2">histidine kinase</fullName>
        <ecNumber evidence="2">2.7.13.3</ecNumber>
    </recommendedName>
</protein>
<dbReference type="Pfam" id="PF00512">
    <property type="entry name" value="HisKA"/>
    <property type="match status" value="1"/>
</dbReference>
<evidence type="ECO:0000259" key="9">
    <source>
        <dbReference type="PROSITE" id="PS50109"/>
    </source>
</evidence>